<protein>
    <submittedName>
        <fullName evidence="2">Uncharacterized protein</fullName>
    </submittedName>
</protein>
<accession>A0AAW7XAD1</accession>
<reference evidence="2" key="1">
    <citation type="submission" date="2023-07" db="EMBL/GenBank/DDBJ databases">
        <title>Genome content predicts the carbon catabolic preferences of heterotrophic bacteria.</title>
        <authorList>
            <person name="Gralka M."/>
        </authorList>
    </citation>
    <scope>NUCLEOTIDE SEQUENCE</scope>
    <source>
        <strain evidence="2">I3M17_2</strain>
    </source>
</reference>
<name>A0AAW7XAD1_9GAMM</name>
<evidence type="ECO:0000313" key="2">
    <source>
        <dbReference type="EMBL" id="MDO6424845.1"/>
    </source>
</evidence>
<proteinExistence type="predicted"/>
<sequence>MPSHTPKLTQNELTCIKLAAKMQRRAWRSRYVDAFIPRIPWHHAFNQQPLHIRVLLYFAMFLLSPIWLTGWFLQLLCNTALFPYRITATYFISLSLIPPGERNIQGMHRATQRYLDLSVNQYIWLVNQWVEVLYGEKAKRIHTMQYYLDKELVEQREITRGALINMDPYIRNHIGSAREKLSRALGYY</sequence>
<keyword evidence="1" id="KW-1133">Transmembrane helix</keyword>
<evidence type="ECO:0000256" key="1">
    <source>
        <dbReference type="SAM" id="Phobius"/>
    </source>
</evidence>
<dbReference type="Proteomes" id="UP001169760">
    <property type="component" value="Unassembled WGS sequence"/>
</dbReference>
<dbReference type="EMBL" id="JAUOPB010000019">
    <property type="protein sequence ID" value="MDO6424845.1"/>
    <property type="molecule type" value="Genomic_DNA"/>
</dbReference>
<organism evidence="2 3">
    <name type="scientific">Saccharophagus degradans</name>
    <dbReference type="NCBI Taxonomy" id="86304"/>
    <lineage>
        <taxon>Bacteria</taxon>
        <taxon>Pseudomonadati</taxon>
        <taxon>Pseudomonadota</taxon>
        <taxon>Gammaproteobacteria</taxon>
        <taxon>Cellvibrionales</taxon>
        <taxon>Cellvibrionaceae</taxon>
        <taxon>Saccharophagus</taxon>
    </lineage>
</organism>
<keyword evidence="1" id="KW-0472">Membrane</keyword>
<feature type="transmembrane region" description="Helical" evidence="1">
    <location>
        <begin position="54"/>
        <end position="76"/>
    </location>
</feature>
<keyword evidence="1" id="KW-0812">Transmembrane</keyword>
<comment type="caution">
    <text evidence="2">The sequence shown here is derived from an EMBL/GenBank/DDBJ whole genome shotgun (WGS) entry which is preliminary data.</text>
</comment>
<evidence type="ECO:0000313" key="3">
    <source>
        <dbReference type="Proteomes" id="UP001169760"/>
    </source>
</evidence>
<dbReference type="AlphaFoldDB" id="A0AAW7XAD1"/>
<gene>
    <name evidence="2" type="ORF">Q4521_20315</name>
</gene>
<dbReference type="RefSeq" id="WP_303494074.1">
    <property type="nucleotide sequence ID" value="NZ_JAUOPB010000019.1"/>
</dbReference>